<accession>A0A4Z2IG94</accession>
<reference evidence="1 2" key="1">
    <citation type="submission" date="2019-03" db="EMBL/GenBank/DDBJ databases">
        <title>First draft genome of Liparis tanakae, snailfish: a comprehensive survey of snailfish specific genes.</title>
        <authorList>
            <person name="Kim W."/>
            <person name="Song I."/>
            <person name="Jeong J.-H."/>
            <person name="Kim D."/>
            <person name="Kim S."/>
            <person name="Ryu S."/>
            <person name="Song J.Y."/>
            <person name="Lee S.K."/>
        </authorList>
    </citation>
    <scope>NUCLEOTIDE SEQUENCE [LARGE SCALE GENOMIC DNA]</scope>
    <source>
        <tissue evidence="1">Muscle</tissue>
    </source>
</reference>
<proteinExistence type="predicted"/>
<organism evidence="1 2">
    <name type="scientific">Liparis tanakae</name>
    <name type="common">Tanaka's snailfish</name>
    <dbReference type="NCBI Taxonomy" id="230148"/>
    <lineage>
        <taxon>Eukaryota</taxon>
        <taxon>Metazoa</taxon>
        <taxon>Chordata</taxon>
        <taxon>Craniata</taxon>
        <taxon>Vertebrata</taxon>
        <taxon>Euteleostomi</taxon>
        <taxon>Actinopterygii</taxon>
        <taxon>Neopterygii</taxon>
        <taxon>Teleostei</taxon>
        <taxon>Neoteleostei</taxon>
        <taxon>Acanthomorphata</taxon>
        <taxon>Eupercaria</taxon>
        <taxon>Perciformes</taxon>
        <taxon>Cottioidei</taxon>
        <taxon>Cottales</taxon>
        <taxon>Liparidae</taxon>
        <taxon>Liparis</taxon>
    </lineage>
</organism>
<dbReference type="AlphaFoldDB" id="A0A4Z2IG94"/>
<gene>
    <name evidence="1" type="ORF">EYF80_012860</name>
</gene>
<dbReference type="EMBL" id="SRLO01000089">
    <property type="protein sequence ID" value="TNN76807.1"/>
    <property type="molecule type" value="Genomic_DNA"/>
</dbReference>
<dbReference type="Proteomes" id="UP000314294">
    <property type="component" value="Unassembled WGS sequence"/>
</dbReference>
<name>A0A4Z2IG94_9TELE</name>
<sequence length="189" mass="20003">MIPAAVRCGQNAGRGPDSGSSHSIISHSPHYVLLPTSSITSMETSGAWLCWQAAGSDGSGICNDTVCLLLKEQDTQSLLRRPGRTCLRGTQSYYCRLSLKICEMKSAALGVVVAPCCGGDAQVPHTGSTSSSRAENLLRMSVVLQPTVTTHKLQLVGGTCCSMMTLVPSYGDGCVNDEHCISIGHLQRF</sequence>
<evidence type="ECO:0000313" key="2">
    <source>
        <dbReference type="Proteomes" id="UP000314294"/>
    </source>
</evidence>
<keyword evidence="2" id="KW-1185">Reference proteome</keyword>
<evidence type="ECO:0000313" key="1">
    <source>
        <dbReference type="EMBL" id="TNN76807.1"/>
    </source>
</evidence>
<comment type="caution">
    <text evidence="1">The sequence shown here is derived from an EMBL/GenBank/DDBJ whole genome shotgun (WGS) entry which is preliminary data.</text>
</comment>
<protein>
    <submittedName>
        <fullName evidence="1">Uncharacterized protein</fullName>
    </submittedName>
</protein>